<feature type="compositionally biased region" description="Basic residues" evidence="1">
    <location>
        <begin position="608"/>
        <end position="617"/>
    </location>
</feature>
<dbReference type="OrthoDB" id="4838614at2759"/>
<name>A0A9P3B8S6_9EURO</name>
<gene>
    <name evidence="2" type="ORF">Asppvi_003676</name>
</gene>
<protein>
    <submittedName>
        <fullName evidence="2">Uncharacterized protein</fullName>
    </submittedName>
</protein>
<dbReference type="RefSeq" id="XP_043155572.1">
    <property type="nucleotide sequence ID" value="XM_043299637.1"/>
</dbReference>
<dbReference type="AlphaFoldDB" id="A0A9P3B8S6"/>
<dbReference type="Proteomes" id="UP001043456">
    <property type="component" value="Unassembled WGS sequence"/>
</dbReference>
<sequence length="877" mass="101635">MNRSLSPESPDRTLRLGDHDNDITVHLNLDAALDIRPDLQRLVRLNRLGYFNEAISLFEERLAPHIDFFPVASEYADLLLEQGSFGDLHEFVSSRLKDSLVQYSRDEMQLWKLLKSLAELYTKGALIPALESTMEMLRYLETKSDDDPLWYKHSTGLQIQTVEICLRIIAYAGAHSCFLWKKSFKPLAMWGFDKDKFIFPQSESCGPLPLSFEAHGIYSGAYPPLGDWYRFVVQNGFYWDSHRLLRSILPFFADEEGHYLDNGHFEHFAQLDTLSGVRDMFSGAQASLDDEQLALTHLANASLLASFFDVPTGRSACIGIQRQLTKEAHSLALSILSRHPPLVNSRPYLNWLLLETTKGLCKGNYLQPTSNQFRRVARIQSRETTKDSVNGSTDTKSFLNAAMENTLEIVALTAKGLGDYHLQQSVLWTLLRESGDFSKMLQRLIDLSVLCQRSMQDTAGFLNCLIDEYLLLEFSNTASVDDKRRDLYRQLCDFSNDFPSRFDYDLEERRRLNITFFDIPLLSWMRIKVSAQLLKDMGRDRQAELLEVKLRRIEEHIPRTSMRSNPEIFVQCLDCEYCGDSEMERISVNRSGPQLDSFDRLTRLRHSESRRRPRGHCNHMENAATILSDSSYRDGNPLGEPRNKGKDHTSSFENFPSDSPTERTPFATYFESEESDFSEGGMSARSRNFERSFRKLAVLEWKHMRERVQQRQKEETAKLDKEFRERLRAELGCSEEEIEAIIKKTVKSETEEGKKPEEEQDHPDETKKPTWIKVHRKYLLPETLMVYHLPWDWDEDDSNYIIIKKWVTEELQEELFSHTRRLREDKVTAQTSSSATELKVNDRNKDKINLVRKRSPIGQEYSLKPSLGFKEYTDPDG</sequence>
<dbReference type="EMBL" id="BHVY01000002">
    <property type="protein sequence ID" value="GIJ84825.1"/>
    <property type="molecule type" value="Genomic_DNA"/>
</dbReference>
<feature type="compositionally biased region" description="Basic and acidic residues" evidence="1">
    <location>
        <begin position="641"/>
        <end position="650"/>
    </location>
</feature>
<feature type="region of interest" description="Disordered" evidence="1">
    <location>
        <begin position="827"/>
        <end position="851"/>
    </location>
</feature>
<organism evidence="2 3">
    <name type="scientific">Aspergillus pseudoviridinutans</name>
    <dbReference type="NCBI Taxonomy" id="1517512"/>
    <lineage>
        <taxon>Eukaryota</taxon>
        <taxon>Fungi</taxon>
        <taxon>Dikarya</taxon>
        <taxon>Ascomycota</taxon>
        <taxon>Pezizomycotina</taxon>
        <taxon>Eurotiomycetes</taxon>
        <taxon>Eurotiomycetidae</taxon>
        <taxon>Eurotiales</taxon>
        <taxon>Aspergillaceae</taxon>
        <taxon>Aspergillus</taxon>
        <taxon>Aspergillus subgen. Fumigati</taxon>
    </lineage>
</organism>
<comment type="caution">
    <text evidence="2">The sequence shown here is derived from an EMBL/GenBank/DDBJ whole genome shotgun (WGS) entry which is preliminary data.</text>
</comment>
<accession>A0A9P3B8S6</accession>
<evidence type="ECO:0000313" key="2">
    <source>
        <dbReference type="EMBL" id="GIJ84825.1"/>
    </source>
</evidence>
<feature type="region of interest" description="Disordered" evidence="1">
    <location>
        <begin position="747"/>
        <end position="767"/>
    </location>
</feature>
<evidence type="ECO:0000313" key="3">
    <source>
        <dbReference type="Proteomes" id="UP001043456"/>
    </source>
</evidence>
<feature type="region of interest" description="Disordered" evidence="1">
    <location>
        <begin position="603"/>
        <end position="664"/>
    </location>
</feature>
<feature type="compositionally biased region" description="Basic and acidic residues" evidence="1">
    <location>
        <begin position="839"/>
        <end position="849"/>
    </location>
</feature>
<evidence type="ECO:0000256" key="1">
    <source>
        <dbReference type="SAM" id="MobiDB-lite"/>
    </source>
</evidence>
<proteinExistence type="predicted"/>
<keyword evidence="3" id="KW-1185">Reference proteome</keyword>
<reference evidence="2 3" key="1">
    <citation type="submission" date="2018-10" db="EMBL/GenBank/DDBJ databases">
        <title>Pan-genome distribution and transcriptional activeness of fungal secondary metabolism genes in Aspergillus section Fumigati.</title>
        <authorList>
            <person name="Takahashi H."/>
            <person name="Umemura M."/>
            <person name="Ninomiya A."/>
            <person name="Kusuya Y."/>
            <person name="Urayama S."/>
            <person name="Shimizu M."/>
            <person name="Watanabe A."/>
            <person name="Kamei K."/>
            <person name="Yaguchi T."/>
            <person name="Hagiwara D."/>
        </authorList>
    </citation>
    <scope>NUCLEOTIDE SEQUENCE [LARGE SCALE GENOMIC DNA]</scope>
    <source>
        <strain evidence="2 3">IFM 55266</strain>
    </source>
</reference>
<dbReference type="GeneID" id="67002288"/>